<dbReference type="EMBL" id="JBHSTQ010000003">
    <property type="protein sequence ID" value="MFC6385949.1"/>
    <property type="molecule type" value="Genomic_DNA"/>
</dbReference>
<organism evidence="2 3">
    <name type="scientific">Sporolactobacillus kofuensis</name>
    <dbReference type="NCBI Taxonomy" id="269672"/>
    <lineage>
        <taxon>Bacteria</taxon>
        <taxon>Bacillati</taxon>
        <taxon>Bacillota</taxon>
        <taxon>Bacilli</taxon>
        <taxon>Bacillales</taxon>
        <taxon>Sporolactobacillaceae</taxon>
        <taxon>Sporolactobacillus</taxon>
    </lineage>
</organism>
<proteinExistence type="predicted"/>
<dbReference type="RefSeq" id="WP_253052812.1">
    <property type="nucleotide sequence ID" value="NZ_JAMXWN010000002.1"/>
</dbReference>
<comment type="caution">
    <text evidence="2">The sequence shown here is derived from an EMBL/GenBank/DDBJ whole genome shotgun (WGS) entry which is preliminary data.</text>
</comment>
<dbReference type="InterPro" id="IPR045155">
    <property type="entry name" value="Beta-lactam_cat"/>
</dbReference>
<reference evidence="3" key="1">
    <citation type="journal article" date="2019" name="Int. J. Syst. Evol. Microbiol.">
        <title>The Global Catalogue of Microorganisms (GCM) 10K type strain sequencing project: providing services to taxonomists for standard genome sequencing and annotation.</title>
        <authorList>
            <consortium name="The Broad Institute Genomics Platform"/>
            <consortium name="The Broad Institute Genome Sequencing Center for Infectious Disease"/>
            <person name="Wu L."/>
            <person name="Ma J."/>
        </authorList>
    </citation>
    <scope>NUCLEOTIDE SEQUENCE [LARGE SCALE GENOMIC DNA]</scope>
    <source>
        <strain evidence="3">CCUG 42001</strain>
    </source>
</reference>
<evidence type="ECO:0000259" key="1">
    <source>
        <dbReference type="Pfam" id="PF13354"/>
    </source>
</evidence>
<dbReference type="InterPro" id="IPR000871">
    <property type="entry name" value="Beta-lactam_class-A"/>
</dbReference>
<accession>A0ABW1WEH2</accession>
<dbReference type="SUPFAM" id="SSF56601">
    <property type="entry name" value="beta-lactamase/transpeptidase-like"/>
    <property type="match status" value="1"/>
</dbReference>
<protein>
    <submittedName>
        <fullName evidence="2">Serine hydrolase</fullName>
    </submittedName>
</protein>
<dbReference type="InterPro" id="IPR012338">
    <property type="entry name" value="Beta-lactam/transpept-like"/>
</dbReference>
<dbReference type="Pfam" id="PF13354">
    <property type="entry name" value="Beta-lactamase2"/>
    <property type="match status" value="1"/>
</dbReference>
<dbReference type="Proteomes" id="UP001596267">
    <property type="component" value="Unassembled WGS sequence"/>
</dbReference>
<evidence type="ECO:0000313" key="3">
    <source>
        <dbReference type="Proteomes" id="UP001596267"/>
    </source>
</evidence>
<gene>
    <name evidence="2" type="ORF">ACFP7A_04975</name>
</gene>
<name>A0ABW1WEH2_9BACL</name>
<dbReference type="PANTHER" id="PTHR35333">
    <property type="entry name" value="BETA-LACTAMASE"/>
    <property type="match status" value="1"/>
</dbReference>
<feature type="domain" description="Beta-lactamase class A catalytic" evidence="1">
    <location>
        <begin position="71"/>
        <end position="290"/>
    </location>
</feature>
<dbReference type="PANTHER" id="PTHR35333:SF3">
    <property type="entry name" value="BETA-LACTAMASE-TYPE TRANSPEPTIDASE FOLD CONTAINING PROTEIN"/>
    <property type="match status" value="1"/>
</dbReference>
<dbReference type="Gene3D" id="3.40.710.10">
    <property type="entry name" value="DD-peptidase/beta-lactamase superfamily"/>
    <property type="match status" value="1"/>
</dbReference>
<keyword evidence="2" id="KW-0378">Hydrolase</keyword>
<evidence type="ECO:0000313" key="2">
    <source>
        <dbReference type="EMBL" id="MFC6385949.1"/>
    </source>
</evidence>
<keyword evidence="3" id="KW-1185">Reference proteome</keyword>
<sequence>MTSFNPSDFSDWNTAFNTANQEVQQAGKVIYDYVNKNVPKVKTGKDRPWTSLQKELDPVVKDATSKHVTIGISVKDVSGAYNGASLNIGSMGPYKAASTIKLGLASLIMKGVDQGKWSLDTKVTVHPSDIVGGSGTLQNAGAAAYPQDITLGRLMRLMITVSDNTATNVLIDFSGGFDKINAFTQSLGLADSGLHFGRKMILSHSAEQENWISPDEDVQLLDMIYRSTFLSRASSSQIISWMRQQQVNTKFGAVIPRDELANKTGENTDVSHDTGYILVDGHEVAVSVMTSFNPSDFPDWNIAFNTANQEVQQAGKVVYDYVKKNAPAAK</sequence>
<dbReference type="GO" id="GO:0016787">
    <property type="term" value="F:hydrolase activity"/>
    <property type="evidence" value="ECO:0007669"/>
    <property type="project" value="UniProtKB-KW"/>
</dbReference>